<evidence type="ECO:0000313" key="4">
    <source>
        <dbReference type="Proteomes" id="UP001279734"/>
    </source>
</evidence>
<dbReference type="PANTHER" id="PTHR35707">
    <property type="entry name" value="OS06G0608100 PROTEIN"/>
    <property type="match status" value="1"/>
</dbReference>
<name>A0AAD3SL35_NEPGR</name>
<accession>A0AAD3SL35</accession>
<protein>
    <recommendedName>
        <fullName evidence="2">Knl1 C-terminal RWD domain-containing protein</fullName>
    </recommendedName>
</protein>
<feature type="compositionally biased region" description="Basic and acidic residues" evidence="1">
    <location>
        <begin position="191"/>
        <end position="201"/>
    </location>
</feature>
<feature type="compositionally biased region" description="Polar residues" evidence="1">
    <location>
        <begin position="344"/>
        <end position="354"/>
    </location>
</feature>
<feature type="region of interest" description="Disordered" evidence="1">
    <location>
        <begin position="191"/>
        <end position="247"/>
    </location>
</feature>
<evidence type="ECO:0000313" key="3">
    <source>
        <dbReference type="EMBL" id="GMH12557.1"/>
    </source>
</evidence>
<comment type="caution">
    <text evidence="3">The sequence shown here is derived from an EMBL/GenBank/DDBJ whole genome shotgun (WGS) entry which is preliminary data.</text>
</comment>
<proteinExistence type="predicted"/>
<dbReference type="EMBL" id="BSYO01000012">
    <property type="protein sequence ID" value="GMH12557.1"/>
    <property type="molecule type" value="Genomic_DNA"/>
</dbReference>
<sequence>MDSTAFSMHFRSLAGSDSGGKFKTPTSVPLGFEERTPSQVTTSANLGNMMALTGAKKAVSQSSLCISKISGRGDSNDMSIVGENLQRYDCGKMSPRLDALLGEGSEDVQAVSESNHVEVLNSTTYLRVENMFPTNGQYGPELLDLKDNSDIDKGSCIDVITKSSKLVCADHVNVGKMNANVATFSADHRTHDGSYKEEDAPANKATPNGQIGTPNYLTRKKDATKTMASKDPEENCNTETEEESMVLQKRRSRRVSFAETTAIHIFDRDDEYETPPDPKPSFDGDQSLGQSSNEAVGLRRGEGGGIMELFHNVEEADGGEGDDDNDSEVDVRGSFLMRPFESPSPGSTIGSATSNDEDNFFGPVSADFIKPGQLSGSAASDENHDITMDSTAFSMHFRSLAGSDSGGKFKTPTSVPHAFEERTPSQVTTSANLGNMMALTGAKKPVSQSSLCISKISGRGDSNDMSIVGENLHRYDYGKISPRLDALLGEGNEDVQAVSESNHVEVLNSTTFLRVKNMFPTNGQYGPELLDLKDNSDIDKDSCIDVIKKSSKLVCADHVNVGKMNANIATFSADHRTHDGSYKEEDAPANNATPNGQIGTPNYLTRHMPVGEDPESVRHSNLKSQQFTGSPLVRSISSLCAKLRQIDAVNSSSYQWSSTHFEKRPGYSQSKESGRRVSSLSSFEKSSSRFSRIEDFPFATNSKSEDNNSKLILPKKFSMPNKFLDGSSQKNEITHVDAPVACLEEHFSDVAGIGVGEKGTRKMDIGGFRTMENNGARRCEEVAKIIKDGDLSHVLIGSPSKDKSAGLTSAVVPFSRITDSGKKKLNNLWLVHHAEGKFSSGNSSSPKITLIDRKHKEAAGMSDDLAFSSEKGVEMKVSGSLGCQGSLSVNLKQMDHFHVVQVGDPVDNKSVDNLISKVEKNSSLFAGKKAETSVPLFEIDCLRGPVQENKSHDEENMLSNPQSYAGGSGSLQTPIKIFGSPPKQELSHCQSGKDRCNSANDDNAHLFVRTDSATPKFSQLMKQRDSNYLHQGIQILQKPFDVCGNDNSFKQKRKFGELVQGSEDHADGIASFQPRPKFQKDQYHGIEFSMGSDRVAENAEGDTAPRQWTDVLSSFDGVTKQLLSAYIDKLDLQLIGKLEDALVHLQKVKTYEVLCSVISQKVSDCIGHGQSKRLAETKLLLFSTVYEKARLQLMCLTRDKLLSQVQSLHSAMKDSEILKSRCFQCWCVPCQADGCPPRSSAVDLEGKDMVAHEKVATLRQKLEVYDHLKKKASCQYLLRELQLWEVENLENKYGQHDVVLNYKGFFFQRFKMKTCPTFSVIISNKLNGSKILKTFPNIDACIAFKYVLSGETSIKCAGQRGFAQVTQRTSSLLHNLLDVLEEVELAQIELSNLTQSSFLSPSADKLDLRLCFTNFSSGRRVSLSLDVTCLNRGVYPSEILPYDVEDANRKSSSSSESMSPDIRNAVGRLEIGYMRIIRLCRCISEFSSIICSVRQVCWDHHLSAKLLLFFYHTFPTELKSLS</sequence>
<feature type="domain" description="Knl1 C-terminal RWD" evidence="2">
    <location>
        <begin position="1260"/>
        <end position="1379"/>
    </location>
</feature>
<keyword evidence="4" id="KW-1185">Reference proteome</keyword>
<feature type="region of interest" description="Disordered" evidence="1">
    <location>
        <begin position="266"/>
        <end position="299"/>
    </location>
</feature>
<feature type="region of interest" description="Disordered" evidence="1">
    <location>
        <begin position="659"/>
        <end position="681"/>
    </location>
</feature>
<evidence type="ECO:0000259" key="2">
    <source>
        <dbReference type="Pfam" id="PF18210"/>
    </source>
</evidence>
<feature type="region of interest" description="Disordered" evidence="1">
    <location>
        <begin position="337"/>
        <end position="367"/>
    </location>
</feature>
<gene>
    <name evidence="3" type="ORF">Nepgr_014398</name>
</gene>
<reference evidence="3" key="1">
    <citation type="submission" date="2023-05" db="EMBL/GenBank/DDBJ databases">
        <title>Nepenthes gracilis genome sequencing.</title>
        <authorList>
            <person name="Fukushima K."/>
        </authorList>
    </citation>
    <scope>NUCLEOTIDE SEQUENCE</scope>
    <source>
        <strain evidence="3">SING2019-196</strain>
    </source>
</reference>
<dbReference type="InterPro" id="IPR040850">
    <property type="entry name" value="Knl1_RWD_C"/>
</dbReference>
<feature type="compositionally biased region" description="Acidic residues" evidence="1">
    <location>
        <begin position="234"/>
        <end position="244"/>
    </location>
</feature>
<evidence type="ECO:0000256" key="1">
    <source>
        <dbReference type="SAM" id="MobiDB-lite"/>
    </source>
</evidence>
<dbReference type="Pfam" id="PF18210">
    <property type="entry name" value="Knl1_RWD_C"/>
    <property type="match status" value="1"/>
</dbReference>
<dbReference type="PANTHER" id="PTHR35707:SF1">
    <property type="entry name" value="SPC7 KINETOCHORE PROTEIN DOMAIN-CONTAINING PROTEIN"/>
    <property type="match status" value="1"/>
</dbReference>
<feature type="compositionally biased region" description="Polar residues" evidence="1">
    <location>
        <begin position="205"/>
        <end position="216"/>
    </location>
</feature>
<feature type="compositionally biased region" description="Basic and acidic residues" evidence="1">
    <location>
        <begin position="219"/>
        <end position="233"/>
    </location>
</feature>
<dbReference type="Proteomes" id="UP001279734">
    <property type="component" value="Unassembled WGS sequence"/>
</dbReference>
<organism evidence="3 4">
    <name type="scientific">Nepenthes gracilis</name>
    <name type="common">Slender pitcher plant</name>
    <dbReference type="NCBI Taxonomy" id="150966"/>
    <lineage>
        <taxon>Eukaryota</taxon>
        <taxon>Viridiplantae</taxon>
        <taxon>Streptophyta</taxon>
        <taxon>Embryophyta</taxon>
        <taxon>Tracheophyta</taxon>
        <taxon>Spermatophyta</taxon>
        <taxon>Magnoliopsida</taxon>
        <taxon>eudicotyledons</taxon>
        <taxon>Gunneridae</taxon>
        <taxon>Pentapetalae</taxon>
        <taxon>Caryophyllales</taxon>
        <taxon>Nepenthaceae</taxon>
        <taxon>Nepenthes</taxon>
    </lineage>
</organism>